<dbReference type="AlphaFoldDB" id="A0A5B7H3I8"/>
<sequence>MQEDMSGNERLEEGDARQETKQVVFRSGDDEGKTQEARHSQQKAGVEGVRTCHCGAISGHYCGGGTLERHYASHCSWRGDAHLSPQPTRGYSSTPVFAALFSPSQSHLSSHSHTAVLYARF</sequence>
<organism evidence="2 3">
    <name type="scientific">Portunus trituberculatus</name>
    <name type="common">Swimming crab</name>
    <name type="synonym">Neptunus trituberculatus</name>
    <dbReference type="NCBI Taxonomy" id="210409"/>
    <lineage>
        <taxon>Eukaryota</taxon>
        <taxon>Metazoa</taxon>
        <taxon>Ecdysozoa</taxon>
        <taxon>Arthropoda</taxon>
        <taxon>Crustacea</taxon>
        <taxon>Multicrustacea</taxon>
        <taxon>Malacostraca</taxon>
        <taxon>Eumalacostraca</taxon>
        <taxon>Eucarida</taxon>
        <taxon>Decapoda</taxon>
        <taxon>Pleocyemata</taxon>
        <taxon>Brachyura</taxon>
        <taxon>Eubrachyura</taxon>
        <taxon>Portunoidea</taxon>
        <taxon>Portunidae</taxon>
        <taxon>Portuninae</taxon>
        <taxon>Portunus</taxon>
    </lineage>
</organism>
<accession>A0A5B7H3I8</accession>
<keyword evidence="3" id="KW-1185">Reference proteome</keyword>
<evidence type="ECO:0000313" key="2">
    <source>
        <dbReference type="EMBL" id="MPC63907.1"/>
    </source>
</evidence>
<evidence type="ECO:0000256" key="1">
    <source>
        <dbReference type="SAM" id="MobiDB-lite"/>
    </source>
</evidence>
<feature type="compositionally biased region" description="Basic and acidic residues" evidence="1">
    <location>
        <begin position="7"/>
        <end position="20"/>
    </location>
</feature>
<evidence type="ECO:0000313" key="3">
    <source>
        <dbReference type="Proteomes" id="UP000324222"/>
    </source>
</evidence>
<reference evidence="2 3" key="1">
    <citation type="submission" date="2019-05" db="EMBL/GenBank/DDBJ databases">
        <title>Another draft genome of Portunus trituberculatus and its Hox gene families provides insights of decapod evolution.</title>
        <authorList>
            <person name="Jeong J.-H."/>
            <person name="Song I."/>
            <person name="Kim S."/>
            <person name="Choi T."/>
            <person name="Kim D."/>
            <person name="Ryu S."/>
            <person name="Kim W."/>
        </authorList>
    </citation>
    <scope>NUCLEOTIDE SEQUENCE [LARGE SCALE GENOMIC DNA]</scope>
    <source>
        <tissue evidence="2">Muscle</tissue>
    </source>
</reference>
<protein>
    <submittedName>
        <fullName evidence="2">Uncharacterized protein</fullName>
    </submittedName>
</protein>
<feature type="compositionally biased region" description="Basic and acidic residues" evidence="1">
    <location>
        <begin position="27"/>
        <end position="39"/>
    </location>
</feature>
<dbReference type="Proteomes" id="UP000324222">
    <property type="component" value="Unassembled WGS sequence"/>
</dbReference>
<proteinExistence type="predicted"/>
<gene>
    <name evidence="2" type="ORF">E2C01_058015</name>
</gene>
<comment type="caution">
    <text evidence="2">The sequence shown here is derived from an EMBL/GenBank/DDBJ whole genome shotgun (WGS) entry which is preliminary data.</text>
</comment>
<feature type="region of interest" description="Disordered" evidence="1">
    <location>
        <begin position="1"/>
        <end position="47"/>
    </location>
</feature>
<dbReference type="EMBL" id="VSRR010021402">
    <property type="protein sequence ID" value="MPC63907.1"/>
    <property type="molecule type" value="Genomic_DNA"/>
</dbReference>
<name>A0A5B7H3I8_PORTR</name>